<keyword evidence="3" id="KW-1185">Reference proteome</keyword>
<protein>
    <submittedName>
        <fullName evidence="2">Uncharacterized protein</fullName>
    </submittedName>
</protein>
<comment type="caution">
    <text evidence="2">The sequence shown here is derived from an EMBL/GenBank/DDBJ whole genome shotgun (WGS) entry which is preliminary data.</text>
</comment>
<feature type="region of interest" description="Disordered" evidence="1">
    <location>
        <begin position="114"/>
        <end position="214"/>
    </location>
</feature>
<accession>A0AAD5SRA8</accession>
<reference evidence="2" key="1">
    <citation type="submission" date="2020-05" db="EMBL/GenBank/DDBJ databases">
        <title>Phylogenomic resolution of chytrid fungi.</title>
        <authorList>
            <person name="Stajich J.E."/>
            <person name="Amses K."/>
            <person name="Simmons R."/>
            <person name="Seto K."/>
            <person name="Myers J."/>
            <person name="Bonds A."/>
            <person name="Quandt C.A."/>
            <person name="Barry K."/>
            <person name="Liu P."/>
            <person name="Grigoriev I."/>
            <person name="Longcore J.E."/>
            <person name="James T.Y."/>
        </authorList>
    </citation>
    <scope>NUCLEOTIDE SEQUENCE</scope>
    <source>
        <strain evidence="2">JEL0513</strain>
    </source>
</reference>
<organism evidence="2 3">
    <name type="scientific">Physocladia obscura</name>
    <dbReference type="NCBI Taxonomy" id="109957"/>
    <lineage>
        <taxon>Eukaryota</taxon>
        <taxon>Fungi</taxon>
        <taxon>Fungi incertae sedis</taxon>
        <taxon>Chytridiomycota</taxon>
        <taxon>Chytridiomycota incertae sedis</taxon>
        <taxon>Chytridiomycetes</taxon>
        <taxon>Chytridiales</taxon>
        <taxon>Chytriomycetaceae</taxon>
        <taxon>Physocladia</taxon>
    </lineage>
</organism>
<dbReference type="EMBL" id="JADGJH010003668">
    <property type="protein sequence ID" value="KAJ3089510.1"/>
    <property type="molecule type" value="Genomic_DNA"/>
</dbReference>
<evidence type="ECO:0000256" key="1">
    <source>
        <dbReference type="SAM" id="MobiDB-lite"/>
    </source>
</evidence>
<proteinExistence type="predicted"/>
<dbReference type="AlphaFoldDB" id="A0AAD5SRA8"/>
<evidence type="ECO:0000313" key="2">
    <source>
        <dbReference type="EMBL" id="KAJ3089510.1"/>
    </source>
</evidence>
<name>A0AAD5SRA8_9FUNG</name>
<dbReference type="Proteomes" id="UP001211907">
    <property type="component" value="Unassembled WGS sequence"/>
</dbReference>
<feature type="compositionally biased region" description="Polar residues" evidence="1">
    <location>
        <begin position="114"/>
        <end position="153"/>
    </location>
</feature>
<sequence>MENQDVTASSKGGSTNTLVAGSKSKKILITCLKCRGSSWVHGNEAAPFLGIVSGAVLSSANNNFSPISGGVAVFPTTLMEKTPSISAGAVLFSPKPHCEKCTKCTGCTNGKSFQSQSVQSGEKSCSKSNLQSPKEVASNGNSRDVTAMLNTHTGGTGLVPRSPTNGSIKKLGGGLRIANGDDDDDGDSNNGDGGGGDGGGDSSDDDAASVNSRAINVNNFRRRINQSGEVNSTRKPLSLSTHTLNAITPTKSSSKETIAVNSIGNSISSLQQQPGKNNIPQILTSSATKSHGSLVSDFYGVPNPDEIMNHSLHDHPAVNILSMGSGILTRKRDTFMANEATLAFLSNQNLNDPLNFSASNISDDGKGSAAGNAAALFKLQNSILSDSTHLIGHDFLDRDVFPDLIDLGTIFGSKAFVECIYEYIFCCYSFHFVFIRMQQRRIT</sequence>
<evidence type="ECO:0000313" key="3">
    <source>
        <dbReference type="Proteomes" id="UP001211907"/>
    </source>
</evidence>
<gene>
    <name evidence="2" type="ORF">HK100_007725</name>
</gene>
<feature type="compositionally biased region" description="Gly residues" evidence="1">
    <location>
        <begin position="191"/>
        <end position="201"/>
    </location>
</feature>